<dbReference type="InterPro" id="IPR036097">
    <property type="entry name" value="HisK_dim/P_sf"/>
</dbReference>
<dbReference type="RefSeq" id="WP_345164175.1">
    <property type="nucleotide sequence ID" value="NZ_BAABGX010000002.1"/>
</dbReference>
<dbReference type="CDD" id="cd00082">
    <property type="entry name" value="HisKA"/>
    <property type="match status" value="1"/>
</dbReference>
<dbReference type="Proteomes" id="UP001501844">
    <property type="component" value="Unassembled WGS sequence"/>
</dbReference>
<dbReference type="SUPFAM" id="SSF47384">
    <property type="entry name" value="Homodimeric domain of signal transducing histidine kinase"/>
    <property type="match status" value="1"/>
</dbReference>
<evidence type="ECO:0000313" key="6">
    <source>
        <dbReference type="EMBL" id="GAA4302638.1"/>
    </source>
</evidence>
<evidence type="ECO:0000256" key="2">
    <source>
        <dbReference type="ARBA" id="ARBA00012438"/>
    </source>
</evidence>
<dbReference type="PRINTS" id="PR00344">
    <property type="entry name" value="BCTRLSENSOR"/>
</dbReference>
<feature type="transmembrane region" description="Helical" evidence="4">
    <location>
        <begin position="56"/>
        <end position="75"/>
    </location>
</feature>
<dbReference type="Gene3D" id="3.30.565.10">
    <property type="entry name" value="Histidine kinase-like ATPase, C-terminal domain"/>
    <property type="match status" value="1"/>
</dbReference>
<name>A0ABP8FFI6_9BACT</name>
<organism evidence="6 7">
    <name type="scientific">Nibribacter koreensis</name>
    <dbReference type="NCBI Taxonomy" id="1084519"/>
    <lineage>
        <taxon>Bacteria</taxon>
        <taxon>Pseudomonadati</taxon>
        <taxon>Bacteroidota</taxon>
        <taxon>Cytophagia</taxon>
        <taxon>Cytophagales</taxon>
        <taxon>Hymenobacteraceae</taxon>
        <taxon>Nibribacter</taxon>
    </lineage>
</organism>
<dbReference type="InterPro" id="IPR004358">
    <property type="entry name" value="Sig_transdc_His_kin-like_C"/>
</dbReference>
<dbReference type="PANTHER" id="PTHR43547">
    <property type="entry name" value="TWO-COMPONENT HISTIDINE KINASE"/>
    <property type="match status" value="1"/>
</dbReference>
<keyword evidence="4" id="KW-0812">Transmembrane</keyword>
<dbReference type="SMART" id="SM00387">
    <property type="entry name" value="HATPase_c"/>
    <property type="match status" value="1"/>
</dbReference>
<dbReference type="SMART" id="SM00388">
    <property type="entry name" value="HisKA"/>
    <property type="match status" value="1"/>
</dbReference>
<dbReference type="Gene3D" id="1.10.287.130">
    <property type="match status" value="1"/>
</dbReference>
<gene>
    <name evidence="6" type="ORF">GCM10023183_14460</name>
</gene>
<evidence type="ECO:0000256" key="3">
    <source>
        <dbReference type="ARBA" id="ARBA00022553"/>
    </source>
</evidence>
<dbReference type="InterPro" id="IPR005467">
    <property type="entry name" value="His_kinase_dom"/>
</dbReference>
<dbReference type="EC" id="2.7.13.3" evidence="2"/>
<dbReference type="PANTHER" id="PTHR43547:SF2">
    <property type="entry name" value="HYBRID SIGNAL TRANSDUCTION HISTIDINE KINASE C"/>
    <property type="match status" value="1"/>
</dbReference>
<accession>A0ABP8FFI6</accession>
<dbReference type="Pfam" id="PF02518">
    <property type="entry name" value="HATPase_c"/>
    <property type="match status" value="1"/>
</dbReference>
<dbReference type="InterPro" id="IPR003594">
    <property type="entry name" value="HATPase_dom"/>
</dbReference>
<comment type="caution">
    <text evidence="6">The sequence shown here is derived from an EMBL/GenBank/DDBJ whole genome shotgun (WGS) entry which is preliminary data.</text>
</comment>
<feature type="transmembrane region" description="Helical" evidence="4">
    <location>
        <begin position="132"/>
        <end position="152"/>
    </location>
</feature>
<keyword evidence="4" id="KW-1133">Transmembrane helix</keyword>
<keyword evidence="4" id="KW-0472">Membrane</keyword>
<evidence type="ECO:0000256" key="4">
    <source>
        <dbReference type="SAM" id="Phobius"/>
    </source>
</evidence>
<reference evidence="7" key="1">
    <citation type="journal article" date="2019" name="Int. J. Syst. Evol. Microbiol.">
        <title>The Global Catalogue of Microorganisms (GCM) 10K type strain sequencing project: providing services to taxonomists for standard genome sequencing and annotation.</title>
        <authorList>
            <consortium name="The Broad Institute Genomics Platform"/>
            <consortium name="The Broad Institute Genome Sequencing Center for Infectious Disease"/>
            <person name="Wu L."/>
            <person name="Ma J."/>
        </authorList>
    </citation>
    <scope>NUCLEOTIDE SEQUENCE [LARGE SCALE GENOMIC DNA]</scope>
    <source>
        <strain evidence="7">JCM 17917</strain>
    </source>
</reference>
<dbReference type="Pfam" id="PF00512">
    <property type="entry name" value="HisKA"/>
    <property type="match status" value="1"/>
</dbReference>
<comment type="catalytic activity">
    <reaction evidence="1">
        <text>ATP + protein L-histidine = ADP + protein N-phospho-L-histidine.</text>
        <dbReference type="EC" id="2.7.13.3"/>
    </reaction>
</comment>
<dbReference type="InterPro" id="IPR036890">
    <property type="entry name" value="HATPase_C_sf"/>
</dbReference>
<keyword evidence="3" id="KW-0597">Phosphoprotein</keyword>
<feature type="transmembrane region" description="Helical" evidence="4">
    <location>
        <begin position="32"/>
        <end position="50"/>
    </location>
</feature>
<evidence type="ECO:0000313" key="7">
    <source>
        <dbReference type="Proteomes" id="UP001501844"/>
    </source>
</evidence>
<dbReference type="InterPro" id="IPR003661">
    <property type="entry name" value="HisK_dim/P_dom"/>
</dbReference>
<proteinExistence type="predicted"/>
<dbReference type="PROSITE" id="PS50109">
    <property type="entry name" value="HIS_KIN"/>
    <property type="match status" value="1"/>
</dbReference>
<sequence length="449" mass="50035">MIRSVTGVREKIKQTWVHLVGSAKEFSMEQRVYNTFCLITIIGVGYNIPFNIISALYGPFFVTIFLLGLVTYAFYLSRFKGRYHRSFLILSLSVHAGLGINYFFNDGITGPTLVLLSLFFFPILVVATKGRYWVWTSVNVGLILSLALVEYLYPEVILGRYLSRETRFIDMVTTYLIVIVLIRVCTVFLLNHYNNARLATEQANKALLKLNQEKTKLLSIISHDLHAPLANIQGYLQFLTKAEMPPEQRLQIKTQLLQNTQTTLDMLTNVLAWSKSQMDGSKKALTSINVHQALSSTLELFKDIARRKDITLTYALDQAVHIIAEVEFLQLIVRNLVNNAVKFTNSGGTVQVSAQKQDGSLLLTVTDSGNGQPALLSPDIFLLNSGTTYGTQQEKGVGLGLVLCREFVEAQNGRIWFESHPVSGVSFFVEVPLVPEGLVAASTSLVAVA</sequence>
<keyword evidence="7" id="KW-1185">Reference proteome</keyword>
<protein>
    <recommendedName>
        <fullName evidence="2">histidine kinase</fullName>
        <ecNumber evidence="2">2.7.13.3</ecNumber>
    </recommendedName>
</protein>
<dbReference type="EMBL" id="BAABGX010000002">
    <property type="protein sequence ID" value="GAA4302638.1"/>
    <property type="molecule type" value="Genomic_DNA"/>
</dbReference>
<feature type="transmembrane region" description="Helical" evidence="4">
    <location>
        <begin position="87"/>
        <end position="104"/>
    </location>
</feature>
<evidence type="ECO:0000259" key="5">
    <source>
        <dbReference type="PROSITE" id="PS50109"/>
    </source>
</evidence>
<evidence type="ECO:0000256" key="1">
    <source>
        <dbReference type="ARBA" id="ARBA00000085"/>
    </source>
</evidence>
<feature type="transmembrane region" description="Helical" evidence="4">
    <location>
        <begin position="172"/>
        <end position="190"/>
    </location>
</feature>
<feature type="transmembrane region" description="Helical" evidence="4">
    <location>
        <begin position="110"/>
        <end position="127"/>
    </location>
</feature>
<dbReference type="SUPFAM" id="SSF55874">
    <property type="entry name" value="ATPase domain of HSP90 chaperone/DNA topoisomerase II/histidine kinase"/>
    <property type="match status" value="1"/>
</dbReference>
<feature type="domain" description="Histidine kinase" evidence="5">
    <location>
        <begin position="220"/>
        <end position="435"/>
    </location>
</feature>